<reference evidence="2 3" key="1">
    <citation type="submission" date="2024-01" db="EMBL/GenBank/DDBJ databases">
        <title>The complete chloroplast genome sequence of Lithospermum erythrorhizon: insights into the phylogenetic relationship among Boraginaceae species and the maternal lineages of purple gromwells.</title>
        <authorList>
            <person name="Okada T."/>
            <person name="Watanabe K."/>
        </authorList>
    </citation>
    <scope>NUCLEOTIDE SEQUENCE [LARGE SCALE GENOMIC DNA]</scope>
</reference>
<proteinExistence type="predicted"/>
<organism evidence="2 3">
    <name type="scientific">Lithospermum erythrorhizon</name>
    <name type="common">Purple gromwell</name>
    <name type="synonym">Lithospermum officinale var. erythrorhizon</name>
    <dbReference type="NCBI Taxonomy" id="34254"/>
    <lineage>
        <taxon>Eukaryota</taxon>
        <taxon>Viridiplantae</taxon>
        <taxon>Streptophyta</taxon>
        <taxon>Embryophyta</taxon>
        <taxon>Tracheophyta</taxon>
        <taxon>Spermatophyta</taxon>
        <taxon>Magnoliopsida</taxon>
        <taxon>eudicotyledons</taxon>
        <taxon>Gunneridae</taxon>
        <taxon>Pentapetalae</taxon>
        <taxon>asterids</taxon>
        <taxon>lamiids</taxon>
        <taxon>Boraginales</taxon>
        <taxon>Boraginaceae</taxon>
        <taxon>Boraginoideae</taxon>
        <taxon>Lithospermeae</taxon>
        <taxon>Lithospermum</taxon>
    </lineage>
</organism>
<dbReference type="EMBL" id="BAABME010013961">
    <property type="protein sequence ID" value="GAA0186705.1"/>
    <property type="molecule type" value="Genomic_DNA"/>
</dbReference>
<keyword evidence="1" id="KW-0812">Transmembrane</keyword>
<evidence type="ECO:0000256" key="1">
    <source>
        <dbReference type="SAM" id="Phobius"/>
    </source>
</evidence>
<keyword evidence="3" id="KW-1185">Reference proteome</keyword>
<evidence type="ECO:0000313" key="2">
    <source>
        <dbReference type="EMBL" id="GAA0186705.1"/>
    </source>
</evidence>
<dbReference type="Proteomes" id="UP001454036">
    <property type="component" value="Unassembled WGS sequence"/>
</dbReference>
<feature type="transmembrane region" description="Helical" evidence="1">
    <location>
        <begin position="35"/>
        <end position="55"/>
    </location>
</feature>
<gene>
    <name evidence="2" type="ORF">LIER_33993</name>
</gene>
<accession>A0AAV3S1E0</accession>
<name>A0AAV3S1E0_LITER</name>
<protein>
    <recommendedName>
        <fullName evidence="4">Transmembrane protein</fullName>
    </recommendedName>
</protein>
<sequence>MPYKDLKQLVPPHYAQKAKHSYPSCKASIALRTKVFFATTSLVAVSGFVFITCFSQKPYSLIGEMTKL</sequence>
<evidence type="ECO:0008006" key="4">
    <source>
        <dbReference type="Google" id="ProtNLM"/>
    </source>
</evidence>
<dbReference type="AlphaFoldDB" id="A0AAV3S1E0"/>
<evidence type="ECO:0000313" key="3">
    <source>
        <dbReference type="Proteomes" id="UP001454036"/>
    </source>
</evidence>
<comment type="caution">
    <text evidence="2">The sequence shown here is derived from an EMBL/GenBank/DDBJ whole genome shotgun (WGS) entry which is preliminary data.</text>
</comment>
<keyword evidence="1" id="KW-1133">Transmembrane helix</keyword>
<keyword evidence="1" id="KW-0472">Membrane</keyword>